<name>A0A1M6BL64_9BACE</name>
<keyword evidence="1" id="KW-0889">Transcription antitermination</keyword>
<dbReference type="InterPro" id="IPR005824">
    <property type="entry name" value="KOW"/>
</dbReference>
<sequence>MKIADNASIDDNTHGGGEIPPRTGLTPDALPEVQEPVLAENSQTGVSTRNALSGTDDKPSGETKSALTIPRCEGGRANGSTDGSAPLKTIKRKPKEVPHWYALRVTYGREKKAYDYLVGKHVEAYYPTIKTVKEVDGKRKTVEESRLPNIFFARGTEEEIKSFVYDNVNLPHLRFYYRHTHEGARVVKEPLIVPDYQIEGLKIICASEAEDVIIVPPEIQKFQAGQTVRVIDGVFKGVIGKIARYQGQQRVGIIIDGLLTIASAYVPTAFVETIV</sequence>
<reference evidence="7" key="1">
    <citation type="submission" date="2016-11" db="EMBL/GenBank/DDBJ databases">
        <authorList>
            <person name="Varghese N."/>
            <person name="Submissions S."/>
        </authorList>
    </citation>
    <scope>NUCLEOTIDE SEQUENCE [LARGE SCALE GENOMIC DNA]</scope>
    <source>
        <strain evidence="7">DSM 26884</strain>
    </source>
</reference>
<dbReference type="InterPro" id="IPR036735">
    <property type="entry name" value="NGN_dom_sf"/>
</dbReference>
<dbReference type="CDD" id="cd09895">
    <property type="entry name" value="NGN_SP_UpxY"/>
    <property type="match status" value="1"/>
</dbReference>
<dbReference type="GeneID" id="92710865"/>
<evidence type="ECO:0000256" key="3">
    <source>
        <dbReference type="ARBA" id="ARBA00023163"/>
    </source>
</evidence>
<evidence type="ECO:0000256" key="4">
    <source>
        <dbReference type="SAM" id="MobiDB-lite"/>
    </source>
</evidence>
<dbReference type="EMBL" id="FQZN01000003">
    <property type="protein sequence ID" value="SHI49462.1"/>
    <property type="molecule type" value="Genomic_DNA"/>
</dbReference>
<evidence type="ECO:0000259" key="5">
    <source>
        <dbReference type="SMART" id="SM00739"/>
    </source>
</evidence>
<feature type="domain" description="KOW" evidence="5">
    <location>
        <begin position="221"/>
        <end position="248"/>
    </location>
</feature>
<dbReference type="InterPro" id="IPR043425">
    <property type="entry name" value="NusG-like"/>
</dbReference>
<dbReference type="SUPFAM" id="SSF82679">
    <property type="entry name" value="N-utilization substance G protein NusG, N-terminal domain"/>
    <property type="match status" value="1"/>
</dbReference>
<feature type="region of interest" description="Disordered" evidence="4">
    <location>
        <begin position="1"/>
        <end position="88"/>
    </location>
</feature>
<dbReference type="PANTHER" id="PTHR30265">
    <property type="entry name" value="RHO-INTERACTING TRANSCRIPTION TERMINATION FACTOR NUSG"/>
    <property type="match status" value="1"/>
</dbReference>
<gene>
    <name evidence="6" type="ORF">SAMN05444350_10345</name>
</gene>
<keyword evidence="2" id="KW-0805">Transcription regulation</keyword>
<proteinExistence type="predicted"/>
<dbReference type="RefSeq" id="WP_073312703.1">
    <property type="nucleotide sequence ID" value="NZ_FQZN01000003.1"/>
</dbReference>
<dbReference type="InterPro" id="IPR006645">
    <property type="entry name" value="NGN-like_dom"/>
</dbReference>
<feature type="compositionally biased region" description="Polar residues" evidence="4">
    <location>
        <begin position="40"/>
        <end position="53"/>
    </location>
</feature>
<dbReference type="GO" id="GO:0006354">
    <property type="term" value="P:DNA-templated transcription elongation"/>
    <property type="evidence" value="ECO:0007669"/>
    <property type="project" value="InterPro"/>
</dbReference>
<accession>A0A1M6BL64</accession>
<evidence type="ECO:0000313" key="6">
    <source>
        <dbReference type="EMBL" id="SHI49462.1"/>
    </source>
</evidence>
<organism evidence="6 7">
    <name type="scientific">Bacteroides stercorirosoris</name>
    <dbReference type="NCBI Taxonomy" id="871324"/>
    <lineage>
        <taxon>Bacteria</taxon>
        <taxon>Pseudomonadati</taxon>
        <taxon>Bacteroidota</taxon>
        <taxon>Bacteroidia</taxon>
        <taxon>Bacteroidales</taxon>
        <taxon>Bacteroidaceae</taxon>
        <taxon>Bacteroides</taxon>
    </lineage>
</organism>
<dbReference type="NCBIfam" id="NF033644">
    <property type="entry name" value="antiterm_UpxY"/>
    <property type="match status" value="1"/>
</dbReference>
<dbReference type="AlphaFoldDB" id="A0A1M6BL64"/>
<dbReference type="Gene3D" id="3.30.70.940">
    <property type="entry name" value="NusG, N-terminal domain"/>
    <property type="match status" value="1"/>
</dbReference>
<keyword evidence="7" id="KW-1185">Reference proteome</keyword>
<keyword evidence="3" id="KW-0804">Transcription</keyword>
<evidence type="ECO:0000313" key="7">
    <source>
        <dbReference type="Proteomes" id="UP000184192"/>
    </source>
</evidence>
<dbReference type="Pfam" id="PF02357">
    <property type="entry name" value="NusG"/>
    <property type="match status" value="1"/>
</dbReference>
<dbReference type="PANTHER" id="PTHR30265:SF4">
    <property type="entry name" value="KOW MOTIF FAMILY PROTEIN, EXPRESSED"/>
    <property type="match status" value="1"/>
</dbReference>
<dbReference type="SMART" id="SM00739">
    <property type="entry name" value="KOW"/>
    <property type="match status" value="1"/>
</dbReference>
<dbReference type="Proteomes" id="UP000184192">
    <property type="component" value="Unassembled WGS sequence"/>
</dbReference>
<dbReference type="GO" id="GO:0031564">
    <property type="term" value="P:transcription antitermination"/>
    <property type="evidence" value="ECO:0007669"/>
    <property type="project" value="UniProtKB-KW"/>
</dbReference>
<evidence type="ECO:0000256" key="2">
    <source>
        <dbReference type="ARBA" id="ARBA00023015"/>
    </source>
</evidence>
<evidence type="ECO:0000256" key="1">
    <source>
        <dbReference type="ARBA" id="ARBA00022814"/>
    </source>
</evidence>
<protein>
    <submittedName>
        <fullName evidence="6">Transcription antitermination factor NusG</fullName>
    </submittedName>
</protein>
<dbReference type="eggNOG" id="COG0250">
    <property type="taxonomic scope" value="Bacteria"/>
</dbReference>